<dbReference type="AlphaFoldDB" id="A0A917KD13"/>
<dbReference type="Pfam" id="PF13145">
    <property type="entry name" value="Rotamase_2"/>
    <property type="match status" value="1"/>
</dbReference>
<feature type="region of interest" description="Disordered" evidence="2">
    <location>
        <begin position="63"/>
        <end position="84"/>
    </location>
</feature>
<dbReference type="SUPFAM" id="SSF54534">
    <property type="entry name" value="FKBP-like"/>
    <property type="match status" value="1"/>
</dbReference>
<evidence type="ECO:0000256" key="1">
    <source>
        <dbReference type="PROSITE-ProRule" id="PRU00278"/>
    </source>
</evidence>
<reference evidence="4" key="1">
    <citation type="journal article" date="2014" name="Int. J. Syst. Evol. Microbiol.">
        <title>Complete genome sequence of Corynebacterium casei LMG S-19264T (=DSM 44701T), isolated from a smear-ripened cheese.</title>
        <authorList>
            <consortium name="US DOE Joint Genome Institute (JGI-PGF)"/>
            <person name="Walter F."/>
            <person name="Albersmeier A."/>
            <person name="Kalinowski J."/>
            <person name="Ruckert C."/>
        </authorList>
    </citation>
    <scope>NUCLEOTIDE SEQUENCE</scope>
    <source>
        <strain evidence="4">JCM 18487</strain>
    </source>
</reference>
<dbReference type="InterPro" id="IPR046357">
    <property type="entry name" value="PPIase_dom_sf"/>
</dbReference>
<evidence type="ECO:0000256" key="2">
    <source>
        <dbReference type="SAM" id="MobiDB-lite"/>
    </source>
</evidence>
<comment type="caution">
    <text evidence="4">The sequence shown here is derived from an EMBL/GenBank/DDBJ whole genome shotgun (WGS) entry which is preliminary data.</text>
</comment>
<protein>
    <recommendedName>
        <fullName evidence="3">PpiC domain-containing protein</fullName>
    </recommendedName>
</protein>
<dbReference type="InterPro" id="IPR000297">
    <property type="entry name" value="PPIase_PpiC"/>
</dbReference>
<dbReference type="GO" id="GO:0003755">
    <property type="term" value="F:peptidyl-prolyl cis-trans isomerase activity"/>
    <property type="evidence" value="ECO:0007669"/>
    <property type="project" value="UniProtKB-KW"/>
</dbReference>
<organism evidence="4 5">
    <name type="scientific">Alicyclobacillus cellulosilyticus</name>
    <dbReference type="NCBI Taxonomy" id="1003997"/>
    <lineage>
        <taxon>Bacteria</taxon>
        <taxon>Bacillati</taxon>
        <taxon>Bacillota</taxon>
        <taxon>Bacilli</taxon>
        <taxon>Bacillales</taxon>
        <taxon>Alicyclobacillaceae</taxon>
        <taxon>Alicyclobacillus</taxon>
    </lineage>
</organism>
<proteinExistence type="predicted"/>
<dbReference type="InterPro" id="IPR050245">
    <property type="entry name" value="PrsA_foldase"/>
</dbReference>
<keyword evidence="1" id="KW-0697">Rotamase</keyword>
<evidence type="ECO:0000313" key="5">
    <source>
        <dbReference type="Proteomes" id="UP000637695"/>
    </source>
</evidence>
<dbReference type="PANTHER" id="PTHR47245:SF2">
    <property type="entry name" value="PEPTIDYL-PROLYL CIS-TRANS ISOMERASE HP_0175-RELATED"/>
    <property type="match status" value="1"/>
</dbReference>
<sequence length="370" mass="40207">MHDRAQSSLGSILGRTFGRTVRLRQGARTAWTVAAALGTAVWLTGCGALVKTAHAPTVDEQTLQQQAGQTAQGGPAGQHTGLMADPKYGGPVVATYRGGTLTKQELDQQYNLLVVFPHVQPRPSKAEFLKQYVVLYKYVYAQAVKSGAAKPDPAQAASSADSFLQQVAQQDGKSEAQEQQRLADLGLHRDDLVRLFEKQQVVTAYLNQLVAKSPLPDEIAKQYYDAHKAECVRVTVQHILVKDLALAKKIVAQLRAGASFDQLADKYSVDTGAKDTHGKYVDAFVPTFVPNFAKACLTLPIGQVSDPVHTQYGYHVMRVLARKPLDFAEAKQDILNLPDVQAEVQQKVGQSVYNQVVHAADVKVVPGAKL</sequence>
<name>A0A917KD13_9BACL</name>
<reference evidence="4" key="2">
    <citation type="submission" date="2020-09" db="EMBL/GenBank/DDBJ databases">
        <authorList>
            <person name="Sun Q."/>
            <person name="Ohkuma M."/>
        </authorList>
    </citation>
    <scope>NUCLEOTIDE SEQUENCE</scope>
    <source>
        <strain evidence="4">JCM 18487</strain>
    </source>
</reference>
<evidence type="ECO:0000313" key="4">
    <source>
        <dbReference type="EMBL" id="GGJ08881.1"/>
    </source>
</evidence>
<feature type="domain" description="PpiC" evidence="3">
    <location>
        <begin position="231"/>
        <end position="321"/>
    </location>
</feature>
<keyword evidence="1" id="KW-0413">Isomerase</keyword>
<evidence type="ECO:0000259" key="3">
    <source>
        <dbReference type="PROSITE" id="PS50198"/>
    </source>
</evidence>
<dbReference type="SUPFAM" id="SSF109998">
    <property type="entry name" value="Triger factor/SurA peptide-binding domain-like"/>
    <property type="match status" value="1"/>
</dbReference>
<dbReference type="PROSITE" id="PS50198">
    <property type="entry name" value="PPIC_PPIASE_2"/>
    <property type="match status" value="1"/>
</dbReference>
<dbReference type="PANTHER" id="PTHR47245">
    <property type="entry name" value="PEPTIDYLPROLYL ISOMERASE"/>
    <property type="match status" value="1"/>
</dbReference>
<keyword evidence="5" id="KW-1185">Reference proteome</keyword>
<gene>
    <name evidence="4" type="ORF">GCM10010885_17480</name>
</gene>
<accession>A0A917KD13</accession>
<dbReference type="InterPro" id="IPR027304">
    <property type="entry name" value="Trigger_fact/SurA_dom_sf"/>
</dbReference>
<dbReference type="RefSeq" id="WP_188882491.1">
    <property type="nucleotide sequence ID" value="NZ_BMOY01000027.1"/>
</dbReference>
<dbReference type="Proteomes" id="UP000637695">
    <property type="component" value="Unassembled WGS sequence"/>
</dbReference>
<dbReference type="Gene3D" id="3.10.50.40">
    <property type="match status" value="1"/>
</dbReference>
<dbReference type="EMBL" id="BMOY01000027">
    <property type="protein sequence ID" value="GGJ08881.1"/>
    <property type="molecule type" value="Genomic_DNA"/>
</dbReference>
<feature type="compositionally biased region" description="Low complexity" evidence="2">
    <location>
        <begin position="63"/>
        <end position="81"/>
    </location>
</feature>